<organism evidence="7">
    <name type="scientific">Eutreptiella gymnastica</name>
    <dbReference type="NCBI Taxonomy" id="73025"/>
    <lineage>
        <taxon>Eukaryota</taxon>
        <taxon>Discoba</taxon>
        <taxon>Euglenozoa</taxon>
        <taxon>Euglenida</taxon>
        <taxon>Spirocuta</taxon>
        <taxon>Euglenophyceae</taxon>
        <taxon>Eutreptiales</taxon>
        <taxon>Eutreptiaceae</taxon>
        <taxon>Eutreptiella</taxon>
    </lineage>
</organism>
<keyword evidence="3" id="KW-0697">Rotamase</keyword>
<feature type="domain" description="PPIase FKBP-type" evidence="6">
    <location>
        <begin position="2"/>
        <end position="92"/>
    </location>
</feature>
<feature type="region of interest" description="Disordered" evidence="5">
    <location>
        <begin position="248"/>
        <end position="284"/>
    </location>
</feature>
<dbReference type="InterPro" id="IPR011990">
    <property type="entry name" value="TPR-like_helical_dom_sf"/>
</dbReference>
<name>A0A7S1J0N4_9EUGL</name>
<gene>
    <name evidence="7" type="ORF">EGYM00392_LOCUS39719</name>
</gene>
<dbReference type="Gene3D" id="1.25.40.10">
    <property type="entry name" value="Tetratricopeptide repeat domain"/>
    <property type="match status" value="1"/>
</dbReference>
<evidence type="ECO:0000313" key="7">
    <source>
        <dbReference type="EMBL" id="CAD9028584.1"/>
    </source>
</evidence>
<sequence length="333" mass="37200">MGDTTVCSYVGRLRDTHKIFRTEKEARFTLGDQDTVMGLELGLRHMMPNSKALVQCEGKYGFGPGRISTSPDEAAIPPDAWLEYEVELHRVVRMSVAELPEKLCHAEFLKRNGNDQFKHKEWKRALKSYAQALKCLQDEEGPDVHVLRVDCLNNQVPCHAKMEEWNKAKQACVDVLQLDPNNVKALYRAGESAMALADWDEAEMAWKEALKLDPEGKAVSAASALGKLNKKRIEHERREKKAYAGKFNKVLTTPDLTPPPEPTPNPEPTPQLTSDPTPAPILTRAPTPCVAKEKATHPDKSVDTDVSPKSLLRLVLGILLVFALAAWQPEPWL</sequence>
<comment type="catalytic activity">
    <reaction evidence="3">
        <text>[protein]-peptidylproline (omega=180) = [protein]-peptidylproline (omega=0)</text>
        <dbReference type="Rhea" id="RHEA:16237"/>
        <dbReference type="Rhea" id="RHEA-COMP:10747"/>
        <dbReference type="Rhea" id="RHEA-COMP:10748"/>
        <dbReference type="ChEBI" id="CHEBI:83833"/>
        <dbReference type="ChEBI" id="CHEBI:83834"/>
        <dbReference type="EC" id="5.2.1.8"/>
    </reaction>
</comment>
<dbReference type="EC" id="5.2.1.8" evidence="3"/>
<dbReference type="SUPFAM" id="SSF54534">
    <property type="entry name" value="FKBP-like"/>
    <property type="match status" value="1"/>
</dbReference>
<dbReference type="SUPFAM" id="SSF48452">
    <property type="entry name" value="TPR-like"/>
    <property type="match status" value="1"/>
</dbReference>
<keyword evidence="2 4" id="KW-0802">TPR repeat</keyword>
<dbReference type="InterPro" id="IPR001179">
    <property type="entry name" value="PPIase_FKBP_dom"/>
</dbReference>
<dbReference type="InterPro" id="IPR050754">
    <property type="entry name" value="FKBP4/5/8-like"/>
</dbReference>
<dbReference type="AlphaFoldDB" id="A0A7S1J0N4"/>
<feature type="compositionally biased region" description="Pro residues" evidence="5">
    <location>
        <begin position="256"/>
        <end position="269"/>
    </location>
</feature>
<evidence type="ECO:0000259" key="6">
    <source>
        <dbReference type="PROSITE" id="PS50059"/>
    </source>
</evidence>
<keyword evidence="1" id="KW-0677">Repeat</keyword>
<dbReference type="InterPro" id="IPR019734">
    <property type="entry name" value="TPR_rpt"/>
</dbReference>
<proteinExistence type="predicted"/>
<keyword evidence="3" id="KW-0413">Isomerase</keyword>
<protein>
    <recommendedName>
        <fullName evidence="3">peptidylprolyl isomerase</fullName>
        <ecNumber evidence="3">5.2.1.8</ecNumber>
    </recommendedName>
</protein>
<evidence type="ECO:0000256" key="1">
    <source>
        <dbReference type="ARBA" id="ARBA00022737"/>
    </source>
</evidence>
<feature type="repeat" description="TPR" evidence="4">
    <location>
        <begin position="183"/>
        <end position="216"/>
    </location>
</feature>
<dbReference type="Gene3D" id="3.10.50.40">
    <property type="match status" value="1"/>
</dbReference>
<evidence type="ECO:0000256" key="4">
    <source>
        <dbReference type="PROSITE-ProRule" id="PRU00339"/>
    </source>
</evidence>
<dbReference type="GO" id="GO:0003755">
    <property type="term" value="F:peptidyl-prolyl cis-trans isomerase activity"/>
    <property type="evidence" value="ECO:0007669"/>
    <property type="project" value="UniProtKB-KW"/>
</dbReference>
<dbReference type="SMART" id="SM00028">
    <property type="entry name" value="TPR"/>
    <property type="match status" value="3"/>
</dbReference>
<dbReference type="EMBL" id="HBGA01106698">
    <property type="protein sequence ID" value="CAD9028584.1"/>
    <property type="molecule type" value="Transcribed_RNA"/>
</dbReference>
<evidence type="ECO:0000256" key="2">
    <source>
        <dbReference type="ARBA" id="ARBA00022803"/>
    </source>
</evidence>
<evidence type="ECO:0000256" key="5">
    <source>
        <dbReference type="SAM" id="MobiDB-lite"/>
    </source>
</evidence>
<dbReference type="InterPro" id="IPR046357">
    <property type="entry name" value="PPIase_dom_sf"/>
</dbReference>
<dbReference type="Pfam" id="PF00254">
    <property type="entry name" value="FKBP_C"/>
    <property type="match status" value="1"/>
</dbReference>
<accession>A0A7S1J0N4</accession>
<evidence type="ECO:0000256" key="3">
    <source>
        <dbReference type="PROSITE-ProRule" id="PRU00277"/>
    </source>
</evidence>
<dbReference type="PROSITE" id="PS50059">
    <property type="entry name" value="FKBP_PPIASE"/>
    <property type="match status" value="1"/>
</dbReference>
<dbReference type="PANTHER" id="PTHR46512">
    <property type="entry name" value="PEPTIDYLPROLYL ISOMERASE"/>
    <property type="match status" value="1"/>
</dbReference>
<dbReference type="PROSITE" id="PS50005">
    <property type="entry name" value="TPR"/>
    <property type="match status" value="1"/>
</dbReference>
<reference evidence="7" key="1">
    <citation type="submission" date="2021-01" db="EMBL/GenBank/DDBJ databases">
        <authorList>
            <person name="Corre E."/>
            <person name="Pelletier E."/>
            <person name="Niang G."/>
            <person name="Scheremetjew M."/>
            <person name="Finn R."/>
            <person name="Kale V."/>
            <person name="Holt S."/>
            <person name="Cochrane G."/>
            <person name="Meng A."/>
            <person name="Brown T."/>
            <person name="Cohen L."/>
        </authorList>
    </citation>
    <scope>NUCLEOTIDE SEQUENCE</scope>
    <source>
        <strain evidence="7">NIES-381</strain>
    </source>
</reference>